<dbReference type="Gene3D" id="3.90.180.10">
    <property type="entry name" value="Medium-chain alcohol dehydrogenases, catalytic domain"/>
    <property type="match status" value="1"/>
</dbReference>
<dbReference type="PANTHER" id="PTHR43350:SF19">
    <property type="entry name" value="D-GULOSIDE 3-DEHYDROGENASE"/>
    <property type="match status" value="1"/>
</dbReference>
<dbReference type="GO" id="GO:0016491">
    <property type="term" value="F:oxidoreductase activity"/>
    <property type="evidence" value="ECO:0007669"/>
    <property type="project" value="UniProtKB-KW"/>
</dbReference>
<dbReference type="GO" id="GO:0046872">
    <property type="term" value="F:metal ion binding"/>
    <property type="evidence" value="ECO:0007669"/>
    <property type="project" value="UniProtKB-KW"/>
</dbReference>
<gene>
    <name evidence="6" type="ORF">SAMN04488238_10257</name>
</gene>
<proteinExistence type="inferred from homology"/>
<dbReference type="AlphaFoldDB" id="A0A1H2THE2"/>
<evidence type="ECO:0000256" key="1">
    <source>
        <dbReference type="ARBA" id="ARBA00001947"/>
    </source>
</evidence>
<reference evidence="6 7" key="1">
    <citation type="submission" date="2016-10" db="EMBL/GenBank/DDBJ databases">
        <authorList>
            <person name="de Groot N.N."/>
        </authorList>
    </citation>
    <scope>NUCLEOTIDE SEQUENCE [LARGE SCALE GENOMIC DNA]</scope>
    <source>
        <strain evidence="6 7">CGMCC 1.8894</strain>
    </source>
</reference>
<name>A0A1H2THE2_9RHOB</name>
<evidence type="ECO:0000313" key="6">
    <source>
        <dbReference type="EMBL" id="SDW43282.1"/>
    </source>
</evidence>
<evidence type="ECO:0000256" key="5">
    <source>
        <dbReference type="ARBA" id="ARBA00023002"/>
    </source>
</evidence>
<keyword evidence="3" id="KW-0479">Metal-binding</keyword>
<dbReference type="EMBL" id="FNOM01000002">
    <property type="protein sequence ID" value="SDW43282.1"/>
    <property type="molecule type" value="Genomic_DNA"/>
</dbReference>
<evidence type="ECO:0000256" key="4">
    <source>
        <dbReference type="ARBA" id="ARBA00022833"/>
    </source>
</evidence>
<protein>
    <recommendedName>
        <fullName evidence="8">Dehydrogenase</fullName>
    </recommendedName>
</protein>
<comment type="similarity">
    <text evidence="2">Belongs to the zinc-containing alcohol dehydrogenase family.</text>
</comment>
<evidence type="ECO:0000256" key="2">
    <source>
        <dbReference type="ARBA" id="ARBA00008072"/>
    </source>
</evidence>
<dbReference type="SUPFAM" id="SSF50129">
    <property type="entry name" value="GroES-like"/>
    <property type="match status" value="1"/>
</dbReference>
<keyword evidence="5" id="KW-0560">Oxidoreductase</keyword>
<comment type="cofactor">
    <cofactor evidence="1">
        <name>Zn(2+)</name>
        <dbReference type="ChEBI" id="CHEBI:29105"/>
    </cofactor>
</comment>
<organism evidence="6 7">
    <name type="scientific">Roseicitreum antarcticum</name>
    <dbReference type="NCBI Taxonomy" id="564137"/>
    <lineage>
        <taxon>Bacteria</taxon>
        <taxon>Pseudomonadati</taxon>
        <taxon>Pseudomonadota</taxon>
        <taxon>Alphaproteobacteria</taxon>
        <taxon>Rhodobacterales</taxon>
        <taxon>Paracoccaceae</taxon>
        <taxon>Roseicitreum</taxon>
    </lineage>
</organism>
<dbReference type="InterPro" id="IPR036291">
    <property type="entry name" value="NAD(P)-bd_dom_sf"/>
</dbReference>
<dbReference type="InterPro" id="IPR011032">
    <property type="entry name" value="GroES-like_sf"/>
</dbReference>
<evidence type="ECO:0008006" key="8">
    <source>
        <dbReference type="Google" id="ProtNLM"/>
    </source>
</evidence>
<dbReference type="CDD" id="cd08255">
    <property type="entry name" value="2-desacetyl-2-hydroxyethyl_bacteriochlorophyllide_like"/>
    <property type="match status" value="1"/>
</dbReference>
<keyword evidence="4" id="KW-0862">Zinc</keyword>
<evidence type="ECO:0000313" key="7">
    <source>
        <dbReference type="Proteomes" id="UP000198539"/>
    </source>
</evidence>
<dbReference type="SUPFAM" id="SSF51735">
    <property type="entry name" value="NAD(P)-binding Rossmann-fold domains"/>
    <property type="match status" value="1"/>
</dbReference>
<dbReference type="STRING" id="564137.SAMN04488238_10257"/>
<keyword evidence="7" id="KW-1185">Reference proteome</keyword>
<dbReference type="PANTHER" id="PTHR43350">
    <property type="entry name" value="NAD-DEPENDENT ALCOHOL DEHYDROGENASE"/>
    <property type="match status" value="1"/>
</dbReference>
<dbReference type="Proteomes" id="UP000198539">
    <property type="component" value="Unassembled WGS sequence"/>
</dbReference>
<dbReference type="Gene3D" id="3.40.50.720">
    <property type="entry name" value="NAD(P)-binding Rossmann-like Domain"/>
    <property type="match status" value="1"/>
</dbReference>
<sequence length="255" mass="27205">MEGTFPFPVKYGYCNVGEVQAGPLAGRHVFSLFPHQTHFCLPQENLNVLPSHLPLERAVLAANMETALNILWDSGAGAGDRIAVIGAGVVGSLVGYLAAQLPGAVVVLIDINPAREVLAKTLGVDFASTDDAPHDCDVVIHASANPDGLALGLSIAGEGATVIEASWYGDKIVPVPLGGAFHSRRLRLIASQVGHLPPTRLPRWSYARRMATALDLLADDRLDLLISGETPFADLPHRYADILAAPDTLCHRIRY</sequence>
<evidence type="ECO:0000256" key="3">
    <source>
        <dbReference type="ARBA" id="ARBA00022723"/>
    </source>
</evidence>
<accession>A0A1H2THE2</accession>